<evidence type="ECO:0000256" key="4">
    <source>
        <dbReference type="ARBA" id="ARBA00013533"/>
    </source>
</evidence>
<evidence type="ECO:0000256" key="5">
    <source>
        <dbReference type="ARBA" id="ARBA00020673"/>
    </source>
</evidence>
<protein>
    <recommendedName>
        <fullName evidence="4">Golgi apparatus membrane protein TVP38</fullName>
    </recommendedName>
    <alternativeName>
        <fullName evidence="5">Golgi apparatus membrane protein tvp38</fullName>
    </alternativeName>
</protein>
<keyword evidence="9 11" id="KW-0472">Membrane</keyword>
<sequence>MKNDIEMARRPTIRGAPPEETEYQPVNWKRLFFAPKYLICWLIAIAIVVLTILMTIHHDQVVAYLRPFSEKVRDLPAGWLIPIAILIVISFPPLFGHEIVALLCGVVYGLWIGFGIVAAGTFIGEVGTWFAFMSLLRRKAEKLERTNLNYGALARLTRDGGFWIVMVIRFSAIPSHFSTAVFATCGVNFWSFAIATFLTLPKQIFLVYLGVLLLQSKPDNSAKNIIFGVAFAVTIVMAFYIWYKMRGIKKVLLEEQEQRKRDRELALQKENETLASSSFVRDESPQSKDRTWLLADQARRQQEFEMDRRADYQQVDMEAAAGTTGRIPPQRPPRWAPAEPRREQEVSGLDGAPGHRTSTGLDGEWV</sequence>
<evidence type="ECO:0000256" key="1">
    <source>
        <dbReference type="ARBA" id="ARBA00002978"/>
    </source>
</evidence>
<comment type="similarity">
    <text evidence="3">Belongs to the TVP38/TMEM64 family.</text>
</comment>
<organism evidence="13 14">
    <name type="scientific">Diplogelasinospora grovesii</name>
    <dbReference type="NCBI Taxonomy" id="303347"/>
    <lineage>
        <taxon>Eukaryota</taxon>
        <taxon>Fungi</taxon>
        <taxon>Dikarya</taxon>
        <taxon>Ascomycota</taxon>
        <taxon>Pezizomycotina</taxon>
        <taxon>Sordariomycetes</taxon>
        <taxon>Sordariomycetidae</taxon>
        <taxon>Sordariales</taxon>
        <taxon>Diplogelasinosporaceae</taxon>
        <taxon>Diplogelasinospora</taxon>
    </lineage>
</organism>
<dbReference type="InterPro" id="IPR051076">
    <property type="entry name" value="Golgi_membrane_TVP38/TMEM64"/>
</dbReference>
<keyword evidence="7 11" id="KW-1133">Transmembrane helix</keyword>
<name>A0AAN6MZW4_9PEZI</name>
<evidence type="ECO:0000313" key="14">
    <source>
        <dbReference type="Proteomes" id="UP001303473"/>
    </source>
</evidence>
<accession>A0AAN6MZW4</accession>
<dbReference type="EMBL" id="MU853896">
    <property type="protein sequence ID" value="KAK3936041.1"/>
    <property type="molecule type" value="Genomic_DNA"/>
</dbReference>
<comment type="caution">
    <text evidence="13">The sequence shown here is derived from an EMBL/GenBank/DDBJ whole genome shotgun (WGS) entry which is preliminary data.</text>
</comment>
<dbReference type="PANTHER" id="PTHR47549">
    <property type="entry name" value="GOLGI APPARATUS MEMBRANE PROTEIN TVP38-RELATED"/>
    <property type="match status" value="1"/>
</dbReference>
<feature type="transmembrane region" description="Helical" evidence="11">
    <location>
        <begin position="189"/>
        <end position="213"/>
    </location>
</feature>
<dbReference type="AlphaFoldDB" id="A0AAN6MZW4"/>
<evidence type="ECO:0000256" key="9">
    <source>
        <dbReference type="ARBA" id="ARBA00023136"/>
    </source>
</evidence>
<feature type="domain" description="VTT" evidence="12">
    <location>
        <begin position="97"/>
        <end position="211"/>
    </location>
</feature>
<keyword evidence="8" id="KW-0333">Golgi apparatus</keyword>
<dbReference type="InterPro" id="IPR032816">
    <property type="entry name" value="VTT_dom"/>
</dbReference>
<feature type="transmembrane region" description="Helical" evidence="11">
    <location>
        <begin position="225"/>
        <end position="243"/>
    </location>
</feature>
<keyword evidence="6 11" id="KW-0812">Transmembrane</keyword>
<comment type="function">
    <text evidence="1">Golgi membrane protein involved in vesicular trafficking and spindle migration.</text>
</comment>
<feature type="transmembrane region" description="Helical" evidence="11">
    <location>
        <begin position="108"/>
        <end position="132"/>
    </location>
</feature>
<reference evidence="14" key="1">
    <citation type="journal article" date="2023" name="Mol. Phylogenet. Evol.">
        <title>Genome-scale phylogeny and comparative genomics of the fungal order Sordariales.</title>
        <authorList>
            <person name="Hensen N."/>
            <person name="Bonometti L."/>
            <person name="Westerberg I."/>
            <person name="Brannstrom I.O."/>
            <person name="Guillou S."/>
            <person name="Cros-Aarteil S."/>
            <person name="Calhoun S."/>
            <person name="Haridas S."/>
            <person name="Kuo A."/>
            <person name="Mondo S."/>
            <person name="Pangilinan J."/>
            <person name="Riley R."/>
            <person name="LaButti K."/>
            <person name="Andreopoulos B."/>
            <person name="Lipzen A."/>
            <person name="Chen C."/>
            <person name="Yan M."/>
            <person name="Daum C."/>
            <person name="Ng V."/>
            <person name="Clum A."/>
            <person name="Steindorff A."/>
            <person name="Ohm R.A."/>
            <person name="Martin F."/>
            <person name="Silar P."/>
            <person name="Natvig D.O."/>
            <person name="Lalanne C."/>
            <person name="Gautier V."/>
            <person name="Ament-Velasquez S.L."/>
            <person name="Kruys A."/>
            <person name="Hutchinson M.I."/>
            <person name="Powell A.J."/>
            <person name="Barry K."/>
            <person name="Miller A.N."/>
            <person name="Grigoriev I.V."/>
            <person name="Debuchy R."/>
            <person name="Gladieux P."/>
            <person name="Hiltunen Thoren M."/>
            <person name="Johannesson H."/>
        </authorList>
    </citation>
    <scope>NUCLEOTIDE SEQUENCE [LARGE SCALE GENOMIC DNA]</scope>
    <source>
        <strain evidence="14">CBS 340.73</strain>
    </source>
</reference>
<dbReference type="Pfam" id="PF09335">
    <property type="entry name" value="VTT_dom"/>
    <property type="match status" value="1"/>
</dbReference>
<proteinExistence type="inferred from homology"/>
<dbReference type="Proteomes" id="UP001303473">
    <property type="component" value="Unassembled WGS sequence"/>
</dbReference>
<evidence type="ECO:0000313" key="13">
    <source>
        <dbReference type="EMBL" id="KAK3936041.1"/>
    </source>
</evidence>
<gene>
    <name evidence="13" type="ORF">QBC46DRAFT_396035</name>
</gene>
<evidence type="ECO:0000256" key="10">
    <source>
        <dbReference type="SAM" id="MobiDB-lite"/>
    </source>
</evidence>
<dbReference type="PANTHER" id="PTHR47549:SF2">
    <property type="entry name" value="GOLGI APPARATUS MEMBRANE PROTEIN TVP38"/>
    <property type="match status" value="1"/>
</dbReference>
<evidence type="ECO:0000256" key="7">
    <source>
        <dbReference type="ARBA" id="ARBA00022989"/>
    </source>
</evidence>
<evidence type="ECO:0000256" key="2">
    <source>
        <dbReference type="ARBA" id="ARBA00004653"/>
    </source>
</evidence>
<evidence type="ECO:0000256" key="3">
    <source>
        <dbReference type="ARBA" id="ARBA00008640"/>
    </source>
</evidence>
<keyword evidence="14" id="KW-1185">Reference proteome</keyword>
<dbReference type="GO" id="GO:0000139">
    <property type="term" value="C:Golgi membrane"/>
    <property type="evidence" value="ECO:0007669"/>
    <property type="project" value="UniProtKB-SubCell"/>
</dbReference>
<comment type="subcellular location">
    <subcellularLocation>
        <location evidence="2">Golgi apparatus membrane</location>
        <topology evidence="2">Multi-pass membrane protein</topology>
    </subcellularLocation>
</comment>
<evidence type="ECO:0000256" key="11">
    <source>
        <dbReference type="SAM" id="Phobius"/>
    </source>
</evidence>
<evidence type="ECO:0000256" key="6">
    <source>
        <dbReference type="ARBA" id="ARBA00022692"/>
    </source>
</evidence>
<feature type="transmembrane region" description="Helical" evidence="11">
    <location>
        <begin position="162"/>
        <end position="183"/>
    </location>
</feature>
<evidence type="ECO:0000256" key="8">
    <source>
        <dbReference type="ARBA" id="ARBA00023034"/>
    </source>
</evidence>
<feature type="transmembrane region" description="Helical" evidence="11">
    <location>
        <begin position="36"/>
        <end position="56"/>
    </location>
</feature>
<feature type="transmembrane region" description="Helical" evidence="11">
    <location>
        <begin position="77"/>
        <end position="96"/>
    </location>
</feature>
<evidence type="ECO:0000259" key="12">
    <source>
        <dbReference type="Pfam" id="PF09335"/>
    </source>
</evidence>
<feature type="region of interest" description="Disordered" evidence="10">
    <location>
        <begin position="319"/>
        <end position="366"/>
    </location>
</feature>